<evidence type="ECO:0000313" key="1">
    <source>
        <dbReference type="EMBL" id="KAG0576640.1"/>
    </source>
</evidence>
<reference evidence="1" key="1">
    <citation type="submission" date="2020-06" db="EMBL/GenBank/DDBJ databases">
        <title>WGS assembly of Ceratodon purpureus strain R40.</title>
        <authorList>
            <person name="Carey S.B."/>
            <person name="Jenkins J."/>
            <person name="Shu S."/>
            <person name="Lovell J.T."/>
            <person name="Sreedasyam A."/>
            <person name="Maumus F."/>
            <person name="Tiley G.P."/>
            <person name="Fernandez-Pozo N."/>
            <person name="Barry K."/>
            <person name="Chen C."/>
            <person name="Wang M."/>
            <person name="Lipzen A."/>
            <person name="Daum C."/>
            <person name="Saski C.A."/>
            <person name="Payton A.C."/>
            <person name="Mcbreen J.C."/>
            <person name="Conrad R.E."/>
            <person name="Kollar L.M."/>
            <person name="Olsson S."/>
            <person name="Huttunen S."/>
            <person name="Landis J.B."/>
            <person name="Wickett N.J."/>
            <person name="Johnson M.G."/>
            <person name="Rensing S.A."/>
            <person name="Grimwood J."/>
            <person name="Schmutz J."/>
            <person name="Mcdaniel S.F."/>
        </authorList>
    </citation>
    <scope>NUCLEOTIDE SEQUENCE</scope>
    <source>
        <strain evidence="1">R40</strain>
    </source>
</reference>
<dbReference type="AlphaFoldDB" id="A0A8T0HZN7"/>
<name>A0A8T0HZN7_CERPU</name>
<evidence type="ECO:0000313" key="2">
    <source>
        <dbReference type="Proteomes" id="UP000822688"/>
    </source>
</evidence>
<organism evidence="1 2">
    <name type="scientific">Ceratodon purpureus</name>
    <name type="common">Fire moss</name>
    <name type="synonym">Dicranum purpureum</name>
    <dbReference type="NCBI Taxonomy" id="3225"/>
    <lineage>
        <taxon>Eukaryota</taxon>
        <taxon>Viridiplantae</taxon>
        <taxon>Streptophyta</taxon>
        <taxon>Embryophyta</taxon>
        <taxon>Bryophyta</taxon>
        <taxon>Bryophytina</taxon>
        <taxon>Bryopsida</taxon>
        <taxon>Dicranidae</taxon>
        <taxon>Pseudoditrichales</taxon>
        <taxon>Ditrichaceae</taxon>
        <taxon>Ceratodon</taxon>
    </lineage>
</organism>
<accession>A0A8T0HZN7</accession>
<gene>
    <name evidence="1" type="ORF">KC19_5G095900</name>
</gene>
<proteinExistence type="predicted"/>
<keyword evidence="2" id="KW-1185">Reference proteome</keyword>
<dbReference type="Proteomes" id="UP000822688">
    <property type="component" value="Chromosome 5"/>
</dbReference>
<sequence>MVIMGEPVERSAFGNCRDDGDVSSIHIFCPLPDRFQEMEQTVTSCGIVYCCWMKQQRTSYK</sequence>
<protein>
    <submittedName>
        <fullName evidence="1">Uncharacterized protein</fullName>
    </submittedName>
</protein>
<comment type="caution">
    <text evidence="1">The sequence shown here is derived from an EMBL/GenBank/DDBJ whole genome shotgun (WGS) entry which is preliminary data.</text>
</comment>
<dbReference type="EMBL" id="CM026425">
    <property type="protein sequence ID" value="KAG0576640.1"/>
    <property type="molecule type" value="Genomic_DNA"/>
</dbReference>